<dbReference type="PANTHER" id="PTHR43767:SF1">
    <property type="entry name" value="NONRIBOSOMAL PEPTIDE SYNTHASE PES1 (EUROFUNG)-RELATED"/>
    <property type="match status" value="1"/>
</dbReference>
<evidence type="ECO:0000259" key="1">
    <source>
        <dbReference type="Pfam" id="PF00501"/>
    </source>
</evidence>
<dbReference type="CDD" id="cd17631">
    <property type="entry name" value="FACL_FadD13-like"/>
    <property type="match status" value="1"/>
</dbReference>
<accession>A0ABY5DXJ5</accession>
<dbReference type="InterPro" id="IPR025110">
    <property type="entry name" value="AMP-bd_C"/>
</dbReference>
<dbReference type="InterPro" id="IPR042099">
    <property type="entry name" value="ANL_N_sf"/>
</dbReference>
<proteinExistence type="predicted"/>
<feature type="domain" description="AMP-dependent synthetase/ligase" evidence="1">
    <location>
        <begin position="17"/>
        <end position="378"/>
    </location>
</feature>
<dbReference type="SUPFAM" id="SSF56801">
    <property type="entry name" value="Acetyl-CoA synthetase-like"/>
    <property type="match status" value="1"/>
</dbReference>
<dbReference type="Gene3D" id="3.40.50.12780">
    <property type="entry name" value="N-terminal domain of ligase-like"/>
    <property type="match status" value="1"/>
</dbReference>
<organism evidence="3 4">
    <name type="scientific">Paraconexibacter antarcticus</name>
    <dbReference type="NCBI Taxonomy" id="2949664"/>
    <lineage>
        <taxon>Bacteria</taxon>
        <taxon>Bacillati</taxon>
        <taxon>Actinomycetota</taxon>
        <taxon>Thermoleophilia</taxon>
        <taxon>Solirubrobacterales</taxon>
        <taxon>Paraconexibacteraceae</taxon>
        <taxon>Paraconexibacter</taxon>
    </lineage>
</organism>
<keyword evidence="3" id="KW-0436">Ligase</keyword>
<dbReference type="Gene3D" id="3.30.300.30">
    <property type="match status" value="1"/>
</dbReference>
<protein>
    <submittedName>
        <fullName evidence="3">Long-chain-fatty-acid--CoA ligase</fullName>
        <ecNumber evidence="3">6.2.1.3</ecNumber>
    </submittedName>
</protein>
<sequence>MDGNLSWVLDRATRIAGANIAVIDGDRRFTYRELDRRVAGLDAGLAALGIQGGDVVGVLALNSHRHFELWHAVPRGGAVLNDLNIRLAAAELRYILEDADTAALFVDDAFLQVGSELAAEIASIRHLIYAGDGVAPAGTLSYEELAATAPRPAPTLPPDALAGIFYTGGTTGRPKGAMLSHANLLANAKHVLTGFGYESDDRYLHGAPMFHLADGATTYALTWVGGTHVMVPTFDAALVAHTIQQERVTISTLVPTMINMLINLPDLDTYDLSSVRRLNYGASPMPARVLTDAMGKLDCEWAQAYGMTEASPLVTICSTEDHRRGAAGEEPYATRMRSAGQPVVGVQAEVRRLDGSAAEVGEPGEIWVRGPNVMQGYWRREEETTAALDAEGWYHSGDAAYLDADGYIFIVDRVKDMIISGGENVYSTEVENAIHMHPDVLEAAVFGIPDERWGERVHAVVVRKPGGTVDEAGIVEACRAQIAGFKLPRSVEFSANPLPKSGAGKVLKRDLREPHWKGMDRRVS</sequence>
<dbReference type="GO" id="GO:0004467">
    <property type="term" value="F:long-chain fatty acid-CoA ligase activity"/>
    <property type="evidence" value="ECO:0007669"/>
    <property type="project" value="UniProtKB-EC"/>
</dbReference>
<dbReference type="NCBIfam" id="NF004837">
    <property type="entry name" value="PRK06187.1"/>
    <property type="match status" value="1"/>
</dbReference>
<reference evidence="3 4" key="1">
    <citation type="submission" date="2022-06" db="EMBL/GenBank/DDBJ databases">
        <title>Paraconexibacter antarcticus.</title>
        <authorList>
            <person name="Kim C.S."/>
        </authorList>
    </citation>
    <scope>NUCLEOTIDE SEQUENCE [LARGE SCALE GENOMIC DNA]</scope>
    <source>
        <strain evidence="3 4">02-257</strain>
    </source>
</reference>
<feature type="domain" description="AMP-binding enzyme C-terminal" evidence="2">
    <location>
        <begin position="429"/>
        <end position="505"/>
    </location>
</feature>
<dbReference type="EMBL" id="CP098502">
    <property type="protein sequence ID" value="UTI66235.1"/>
    <property type="molecule type" value="Genomic_DNA"/>
</dbReference>
<dbReference type="PANTHER" id="PTHR43767">
    <property type="entry name" value="LONG-CHAIN-FATTY-ACID--COA LIGASE"/>
    <property type="match status" value="1"/>
</dbReference>
<evidence type="ECO:0000259" key="2">
    <source>
        <dbReference type="Pfam" id="PF13193"/>
    </source>
</evidence>
<dbReference type="RefSeq" id="WP_254572910.1">
    <property type="nucleotide sequence ID" value="NZ_CP098502.1"/>
</dbReference>
<dbReference type="Pfam" id="PF13193">
    <property type="entry name" value="AMP-binding_C"/>
    <property type="match status" value="1"/>
</dbReference>
<evidence type="ECO:0000313" key="4">
    <source>
        <dbReference type="Proteomes" id="UP001056035"/>
    </source>
</evidence>
<dbReference type="InterPro" id="IPR050237">
    <property type="entry name" value="ATP-dep_AMP-bd_enzyme"/>
</dbReference>
<gene>
    <name evidence="3" type="ORF">NBH00_08510</name>
</gene>
<dbReference type="Proteomes" id="UP001056035">
    <property type="component" value="Chromosome"/>
</dbReference>
<name>A0ABY5DXJ5_9ACTN</name>
<dbReference type="InterPro" id="IPR045851">
    <property type="entry name" value="AMP-bd_C_sf"/>
</dbReference>
<dbReference type="InterPro" id="IPR020845">
    <property type="entry name" value="AMP-binding_CS"/>
</dbReference>
<dbReference type="InterPro" id="IPR000873">
    <property type="entry name" value="AMP-dep_synth/lig_dom"/>
</dbReference>
<evidence type="ECO:0000313" key="3">
    <source>
        <dbReference type="EMBL" id="UTI66235.1"/>
    </source>
</evidence>
<dbReference type="Pfam" id="PF00501">
    <property type="entry name" value="AMP-binding"/>
    <property type="match status" value="1"/>
</dbReference>
<dbReference type="EC" id="6.2.1.3" evidence="3"/>
<keyword evidence="4" id="KW-1185">Reference proteome</keyword>
<dbReference type="PROSITE" id="PS00455">
    <property type="entry name" value="AMP_BINDING"/>
    <property type="match status" value="1"/>
</dbReference>